<dbReference type="Gene3D" id="3.40.50.720">
    <property type="entry name" value="NAD(P)-binding Rossmann-like Domain"/>
    <property type="match status" value="1"/>
</dbReference>
<evidence type="ECO:0000259" key="12">
    <source>
        <dbReference type="Pfam" id="PF01370"/>
    </source>
</evidence>
<evidence type="ECO:0000256" key="4">
    <source>
        <dbReference type="ARBA" id="ARBA00007637"/>
    </source>
</evidence>
<dbReference type="STRING" id="1802596.A2Z11_03180"/>
<dbReference type="InterPro" id="IPR001509">
    <property type="entry name" value="Epimerase_deHydtase"/>
</dbReference>
<gene>
    <name evidence="13" type="ORF">A2Z11_03180</name>
</gene>
<keyword evidence="7" id="KW-0520">NAD</keyword>
<accession>A0A1G1WEP8</accession>
<evidence type="ECO:0000256" key="2">
    <source>
        <dbReference type="ARBA" id="ARBA00001911"/>
    </source>
</evidence>
<dbReference type="PANTHER" id="PTHR43725">
    <property type="entry name" value="UDP-GLUCOSE 4-EPIMERASE"/>
    <property type="match status" value="1"/>
</dbReference>
<sequence>MKILVTGGAGFIGSHVTKQLLDQSHNVVVYDNLSRGFKDLVDNRAQLVVGSISEKDKLIQTLQSVDAVIHMAAFIVVPESVEKPDLYHENNVVGTQILLEAMREVRVKKIIFSSSATVYGDPDKLPLTEESPVKKAENPYGQTKIEMENLIKKDHEENDLSAIILRYFNPYGPNELHDPETHAVPNFIKSTLTHHPIPLYWRGEQVRDFIYVEDLAAAHVEALNLAGFHIFNVGTGEGTEVKEMVDKIFEIAGYSVPTQDLGKRFGDVAALYASAEKIEKELGWKAKVSIEEGLSRTIEFFRTLA</sequence>
<dbReference type="SUPFAM" id="SSF51735">
    <property type="entry name" value="NAD(P)-binding Rossmann-fold domains"/>
    <property type="match status" value="1"/>
</dbReference>
<comment type="cofactor">
    <cofactor evidence="2">
        <name>NAD(+)</name>
        <dbReference type="ChEBI" id="CHEBI:57540"/>
    </cofactor>
</comment>
<proteinExistence type="inferred from homology"/>
<comment type="pathway">
    <text evidence="3">Carbohydrate metabolism; galactose metabolism.</text>
</comment>
<evidence type="ECO:0000256" key="3">
    <source>
        <dbReference type="ARBA" id="ARBA00004947"/>
    </source>
</evidence>
<dbReference type="PANTHER" id="PTHR43725:SF53">
    <property type="entry name" value="UDP-ARABINOSE 4-EPIMERASE 1"/>
    <property type="match status" value="1"/>
</dbReference>
<keyword evidence="8" id="KW-0413">Isomerase</keyword>
<dbReference type="EMBL" id="MHCS01000031">
    <property type="protein sequence ID" value="OGY26168.1"/>
    <property type="molecule type" value="Genomic_DNA"/>
</dbReference>
<dbReference type="Proteomes" id="UP000176389">
    <property type="component" value="Unassembled WGS sequence"/>
</dbReference>
<evidence type="ECO:0000256" key="9">
    <source>
        <dbReference type="ARBA" id="ARBA00023277"/>
    </source>
</evidence>
<dbReference type="Pfam" id="PF01370">
    <property type="entry name" value="Epimerase"/>
    <property type="match status" value="1"/>
</dbReference>
<dbReference type="GO" id="GO:0003978">
    <property type="term" value="F:UDP-glucose 4-epimerase activity"/>
    <property type="evidence" value="ECO:0007669"/>
    <property type="project" value="UniProtKB-EC"/>
</dbReference>
<protein>
    <recommendedName>
        <fullName evidence="6">UDP-glucose 4-epimerase</fullName>
        <ecNumber evidence="5">5.1.3.2</ecNumber>
    </recommendedName>
    <alternativeName>
        <fullName evidence="11">Galactowaldenase</fullName>
    </alternativeName>
    <alternativeName>
        <fullName evidence="10">UDP-galactose 4-epimerase</fullName>
    </alternativeName>
</protein>
<comment type="caution">
    <text evidence="13">The sequence shown here is derived from an EMBL/GenBank/DDBJ whole genome shotgun (WGS) entry which is preliminary data.</text>
</comment>
<comment type="similarity">
    <text evidence="4">Belongs to the NAD(P)-dependent epimerase/dehydratase family.</text>
</comment>
<dbReference type="GO" id="GO:0006012">
    <property type="term" value="P:galactose metabolic process"/>
    <property type="evidence" value="ECO:0007669"/>
    <property type="project" value="UniProtKB-UniPathway"/>
</dbReference>
<evidence type="ECO:0000313" key="13">
    <source>
        <dbReference type="EMBL" id="OGY26168.1"/>
    </source>
</evidence>
<dbReference type="InterPro" id="IPR005886">
    <property type="entry name" value="UDP_G4E"/>
</dbReference>
<evidence type="ECO:0000256" key="10">
    <source>
        <dbReference type="ARBA" id="ARBA00031367"/>
    </source>
</evidence>
<keyword evidence="9" id="KW-0119">Carbohydrate metabolism</keyword>
<comment type="catalytic activity">
    <reaction evidence="1">
        <text>UDP-alpha-D-glucose = UDP-alpha-D-galactose</text>
        <dbReference type="Rhea" id="RHEA:22168"/>
        <dbReference type="ChEBI" id="CHEBI:58885"/>
        <dbReference type="ChEBI" id="CHEBI:66914"/>
        <dbReference type="EC" id="5.1.3.2"/>
    </reaction>
</comment>
<evidence type="ECO:0000313" key="14">
    <source>
        <dbReference type="Proteomes" id="UP000176389"/>
    </source>
</evidence>
<dbReference type="PRINTS" id="PR01713">
    <property type="entry name" value="NUCEPIMERASE"/>
</dbReference>
<evidence type="ECO:0000256" key="6">
    <source>
        <dbReference type="ARBA" id="ARBA00018569"/>
    </source>
</evidence>
<dbReference type="UniPathway" id="UPA00214"/>
<name>A0A1G1WEP8_9BACT</name>
<dbReference type="AlphaFoldDB" id="A0A1G1WEP8"/>
<dbReference type="EC" id="5.1.3.2" evidence="5"/>
<feature type="domain" description="NAD-dependent epimerase/dehydratase" evidence="12">
    <location>
        <begin position="3"/>
        <end position="234"/>
    </location>
</feature>
<organism evidence="13 14">
    <name type="scientific">Candidatus Woykebacteria bacterium RBG_16_43_9</name>
    <dbReference type="NCBI Taxonomy" id="1802596"/>
    <lineage>
        <taxon>Bacteria</taxon>
        <taxon>Candidatus Woykeibacteriota</taxon>
    </lineage>
</organism>
<reference evidence="13 14" key="1">
    <citation type="journal article" date="2016" name="Nat. Commun.">
        <title>Thousands of microbial genomes shed light on interconnected biogeochemical processes in an aquifer system.</title>
        <authorList>
            <person name="Anantharaman K."/>
            <person name="Brown C.T."/>
            <person name="Hug L.A."/>
            <person name="Sharon I."/>
            <person name="Castelle C.J."/>
            <person name="Probst A.J."/>
            <person name="Thomas B.C."/>
            <person name="Singh A."/>
            <person name="Wilkins M.J."/>
            <person name="Karaoz U."/>
            <person name="Brodie E.L."/>
            <person name="Williams K.H."/>
            <person name="Hubbard S.S."/>
            <person name="Banfield J.F."/>
        </authorList>
    </citation>
    <scope>NUCLEOTIDE SEQUENCE [LARGE SCALE GENOMIC DNA]</scope>
</reference>
<evidence type="ECO:0000256" key="7">
    <source>
        <dbReference type="ARBA" id="ARBA00023027"/>
    </source>
</evidence>
<dbReference type="NCBIfam" id="TIGR01179">
    <property type="entry name" value="galE"/>
    <property type="match status" value="1"/>
</dbReference>
<dbReference type="InterPro" id="IPR036291">
    <property type="entry name" value="NAD(P)-bd_dom_sf"/>
</dbReference>
<evidence type="ECO:0000256" key="11">
    <source>
        <dbReference type="ARBA" id="ARBA00033067"/>
    </source>
</evidence>
<evidence type="ECO:0000256" key="8">
    <source>
        <dbReference type="ARBA" id="ARBA00023235"/>
    </source>
</evidence>
<evidence type="ECO:0000256" key="5">
    <source>
        <dbReference type="ARBA" id="ARBA00013189"/>
    </source>
</evidence>
<dbReference type="Gene3D" id="3.90.25.10">
    <property type="entry name" value="UDP-galactose 4-epimerase, domain 1"/>
    <property type="match status" value="1"/>
</dbReference>
<evidence type="ECO:0000256" key="1">
    <source>
        <dbReference type="ARBA" id="ARBA00000083"/>
    </source>
</evidence>